<dbReference type="Proteomes" id="UP000051936">
    <property type="component" value="Unassembled WGS sequence"/>
</dbReference>
<dbReference type="STRING" id="989370.AOQ71_10235"/>
<evidence type="ECO:0000313" key="1">
    <source>
        <dbReference type="EMBL" id="KRQ15369.1"/>
    </source>
</evidence>
<dbReference type="Gene3D" id="3.40.50.300">
    <property type="entry name" value="P-loop containing nucleotide triphosphate hydrolases"/>
    <property type="match status" value="1"/>
</dbReference>
<dbReference type="RefSeq" id="WP_057745363.1">
    <property type="nucleotide sequence ID" value="NZ_LJYG01000044.1"/>
</dbReference>
<dbReference type="EMBL" id="LJYG01000044">
    <property type="protein sequence ID" value="KRQ15369.1"/>
    <property type="molecule type" value="Genomic_DNA"/>
</dbReference>
<name>A0A0R3DZK2_9BRAD</name>
<dbReference type="SUPFAM" id="SSF52540">
    <property type="entry name" value="P-loop containing nucleoside triphosphate hydrolases"/>
    <property type="match status" value="1"/>
</dbReference>
<accession>A0A0R3DZK2</accession>
<keyword evidence="2" id="KW-1185">Reference proteome</keyword>
<dbReference type="AlphaFoldDB" id="A0A0R3DZK2"/>
<evidence type="ECO:0000313" key="2">
    <source>
        <dbReference type="Proteomes" id="UP000051936"/>
    </source>
</evidence>
<gene>
    <name evidence="1" type="ORF">AOQ71_10235</name>
</gene>
<comment type="caution">
    <text evidence="1">The sequence shown here is derived from an EMBL/GenBank/DDBJ whole genome shotgun (WGS) entry which is preliminary data.</text>
</comment>
<reference evidence="1 2" key="1">
    <citation type="submission" date="2015-09" db="EMBL/GenBank/DDBJ databases">
        <title>Draft Genome Sequence of Bradyrhizobium manausense Strain BR 3351T, a Novel Symbiotic Nitrogen-Fixing Alphaproteobacterium Isolated from Brazilian Amazon Rain Forest.</title>
        <authorList>
            <person name="De Araujo J.L."/>
            <person name="Zilli J.E."/>
        </authorList>
    </citation>
    <scope>NUCLEOTIDE SEQUENCE [LARGE SCALE GENOMIC DNA]</scope>
    <source>
        <strain evidence="1 2">BR3351</strain>
    </source>
</reference>
<dbReference type="OrthoDB" id="9806951at2"/>
<proteinExistence type="predicted"/>
<dbReference type="InterPro" id="IPR027417">
    <property type="entry name" value="P-loop_NTPase"/>
</dbReference>
<organism evidence="1 2">
    <name type="scientific">Bradyrhizobium manausense</name>
    <dbReference type="NCBI Taxonomy" id="989370"/>
    <lineage>
        <taxon>Bacteria</taxon>
        <taxon>Pseudomonadati</taxon>
        <taxon>Pseudomonadota</taxon>
        <taxon>Alphaproteobacteria</taxon>
        <taxon>Hyphomicrobiales</taxon>
        <taxon>Nitrobacteraceae</taxon>
        <taxon>Bradyrhizobium</taxon>
    </lineage>
</organism>
<protein>
    <recommendedName>
        <fullName evidence="3">Helicase HerA central domain-containing protein</fullName>
    </recommendedName>
</protein>
<sequence>MHTHNLTHFARTDFHGDKRVFGIKDEDRFSHVYIIGKTGTGKSTLLEMMALQDIERGNGLALIDPHRDLVERIVAQVPSRVSGVSPAPCCC</sequence>
<evidence type="ECO:0008006" key="3">
    <source>
        <dbReference type="Google" id="ProtNLM"/>
    </source>
</evidence>